<reference evidence="4 5" key="1">
    <citation type="submission" date="2024-02" db="EMBL/GenBank/DDBJ databases">
        <authorList>
            <person name="Saticioglu I.B."/>
        </authorList>
    </citation>
    <scope>NUCLEOTIDE SEQUENCE [LARGE SCALE GENOMIC DNA]</scope>
    <source>
        <strain evidence="4 5">Mu-86</strain>
    </source>
</reference>
<dbReference type="InterPro" id="IPR055170">
    <property type="entry name" value="GFO_IDH_MocA-like_dom"/>
</dbReference>
<dbReference type="SUPFAM" id="SSF51735">
    <property type="entry name" value="NAD(P)-binding Rossmann-fold domains"/>
    <property type="match status" value="1"/>
</dbReference>
<name>A0ABU8LSG3_9MICO</name>
<evidence type="ECO:0000313" key="4">
    <source>
        <dbReference type="EMBL" id="MEJ1154585.1"/>
    </source>
</evidence>
<dbReference type="Pfam" id="PF01408">
    <property type="entry name" value="GFO_IDH_MocA"/>
    <property type="match status" value="1"/>
</dbReference>
<protein>
    <submittedName>
        <fullName evidence="4">Gfo/Idh/MocA family oxidoreductase</fullName>
    </submittedName>
</protein>
<keyword evidence="5" id="KW-1185">Reference proteome</keyword>
<dbReference type="Pfam" id="PF22725">
    <property type="entry name" value="GFO_IDH_MocA_C3"/>
    <property type="match status" value="1"/>
</dbReference>
<keyword evidence="1" id="KW-0520">NAD</keyword>
<dbReference type="InterPro" id="IPR000683">
    <property type="entry name" value="Gfo/Idh/MocA-like_OxRdtase_N"/>
</dbReference>
<dbReference type="PANTHER" id="PTHR43249:SF1">
    <property type="entry name" value="D-GLUCOSIDE 3-DEHYDROGENASE"/>
    <property type="match status" value="1"/>
</dbReference>
<dbReference type="SUPFAM" id="SSF55347">
    <property type="entry name" value="Glyceraldehyde-3-phosphate dehydrogenase-like, C-terminal domain"/>
    <property type="match status" value="1"/>
</dbReference>
<organism evidence="4 5">
    <name type="scientific">Microbacterium marmarense</name>
    <dbReference type="NCBI Taxonomy" id="3122051"/>
    <lineage>
        <taxon>Bacteria</taxon>
        <taxon>Bacillati</taxon>
        <taxon>Actinomycetota</taxon>
        <taxon>Actinomycetes</taxon>
        <taxon>Micrococcales</taxon>
        <taxon>Microbacteriaceae</taxon>
        <taxon>Microbacterium</taxon>
    </lineage>
</organism>
<sequence length="332" mass="35959">MSPVRRIAVVGCGDISTVHLDVIAASESVELVAVCDTDVERRVRAEAATGVSGYADHRTMLHEAHPDIVHVCTPHNEHAPVAIDFLEAGVHVLLEKPLAESGEAMDRLLAAADRSTARLAVCYQNRYNPAVRRMHELIASGEAGTVSGANATVMWSRTPEYYASRPWRGRWLSGGGGLLMNQAIHTIDLLLWMLGDAVSVVGSASTRMLGDYIDVEDTADMVITHAGGAQSVFFATLANGANDPVTINVTTDQATLRLAGELTVVWNDGRTERVFEDPATGARSYWGLSHKYLIEDFYDSLDGAEQFWIDGPTARKSVDLIQSVYRQAGLPA</sequence>
<dbReference type="PANTHER" id="PTHR43249">
    <property type="entry name" value="UDP-N-ACETYL-2-AMINO-2-DEOXY-D-GLUCURONATE OXIDASE"/>
    <property type="match status" value="1"/>
</dbReference>
<gene>
    <name evidence="4" type="ORF">WDU96_03095</name>
</gene>
<dbReference type="Gene3D" id="3.30.360.10">
    <property type="entry name" value="Dihydrodipicolinate Reductase, domain 2"/>
    <property type="match status" value="1"/>
</dbReference>
<feature type="domain" description="Gfo/Idh/MocA-like oxidoreductase N-terminal" evidence="2">
    <location>
        <begin position="6"/>
        <end position="121"/>
    </location>
</feature>
<dbReference type="EMBL" id="JBBDGL010000001">
    <property type="protein sequence ID" value="MEJ1154585.1"/>
    <property type="molecule type" value="Genomic_DNA"/>
</dbReference>
<proteinExistence type="predicted"/>
<dbReference type="Gene3D" id="3.40.50.720">
    <property type="entry name" value="NAD(P)-binding Rossmann-like Domain"/>
    <property type="match status" value="1"/>
</dbReference>
<dbReference type="RefSeq" id="WP_337337019.1">
    <property type="nucleotide sequence ID" value="NZ_JBBDGL010000001.1"/>
</dbReference>
<accession>A0ABU8LSG3</accession>
<evidence type="ECO:0000256" key="1">
    <source>
        <dbReference type="ARBA" id="ARBA00023027"/>
    </source>
</evidence>
<dbReference type="Proteomes" id="UP001368654">
    <property type="component" value="Unassembled WGS sequence"/>
</dbReference>
<dbReference type="InterPro" id="IPR036291">
    <property type="entry name" value="NAD(P)-bd_dom_sf"/>
</dbReference>
<comment type="caution">
    <text evidence="4">The sequence shown here is derived from an EMBL/GenBank/DDBJ whole genome shotgun (WGS) entry which is preliminary data.</text>
</comment>
<evidence type="ECO:0000313" key="5">
    <source>
        <dbReference type="Proteomes" id="UP001368654"/>
    </source>
</evidence>
<dbReference type="InterPro" id="IPR052515">
    <property type="entry name" value="Gfo/Idh/MocA_Oxidoreductase"/>
</dbReference>
<evidence type="ECO:0000259" key="3">
    <source>
        <dbReference type="Pfam" id="PF22725"/>
    </source>
</evidence>
<evidence type="ECO:0000259" key="2">
    <source>
        <dbReference type="Pfam" id="PF01408"/>
    </source>
</evidence>
<feature type="domain" description="GFO/IDH/MocA-like oxidoreductase" evidence="3">
    <location>
        <begin position="131"/>
        <end position="256"/>
    </location>
</feature>